<dbReference type="PANTHER" id="PTHR43191:SF7">
    <property type="entry name" value="OBP33PEP LIKE PROTEIN"/>
    <property type="match status" value="1"/>
</dbReference>
<reference evidence="4 5" key="1">
    <citation type="journal article" date="2020" name="Mol. Plant">
        <title>The Chromosome-Based Rubber Tree Genome Provides New Insights into Spurge Genome Evolution and Rubber Biosynthesis.</title>
        <authorList>
            <person name="Liu J."/>
            <person name="Shi C."/>
            <person name="Shi C.C."/>
            <person name="Li W."/>
            <person name="Zhang Q.J."/>
            <person name="Zhang Y."/>
            <person name="Li K."/>
            <person name="Lu H.F."/>
            <person name="Shi C."/>
            <person name="Zhu S.T."/>
            <person name="Xiao Z.Y."/>
            <person name="Nan H."/>
            <person name="Yue Y."/>
            <person name="Zhu X.G."/>
            <person name="Wu Y."/>
            <person name="Hong X.N."/>
            <person name="Fan G.Y."/>
            <person name="Tong Y."/>
            <person name="Zhang D."/>
            <person name="Mao C.L."/>
            <person name="Liu Y.L."/>
            <person name="Hao S.J."/>
            <person name="Liu W.Q."/>
            <person name="Lv M.Q."/>
            <person name="Zhang H.B."/>
            <person name="Liu Y."/>
            <person name="Hu-Tang G.R."/>
            <person name="Wang J.P."/>
            <person name="Wang J.H."/>
            <person name="Sun Y.H."/>
            <person name="Ni S.B."/>
            <person name="Chen W.B."/>
            <person name="Zhang X.C."/>
            <person name="Jiao Y.N."/>
            <person name="Eichler E.E."/>
            <person name="Li G.H."/>
            <person name="Liu X."/>
            <person name="Gao L.Z."/>
        </authorList>
    </citation>
    <scope>NUCLEOTIDE SEQUENCE [LARGE SCALE GENOMIC DNA]</scope>
    <source>
        <strain evidence="5">cv. GT1</strain>
        <tissue evidence="4">Leaf</tissue>
    </source>
</reference>
<dbReference type="Pfam" id="PF00588">
    <property type="entry name" value="SpoU_methylase"/>
    <property type="match status" value="1"/>
</dbReference>
<dbReference type="GO" id="GO:0032259">
    <property type="term" value="P:methylation"/>
    <property type="evidence" value="ECO:0007669"/>
    <property type="project" value="UniProtKB-KW"/>
</dbReference>
<evidence type="ECO:0000256" key="1">
    <source>
        <dbReference type="ARBA" id="ARBA00022603"/>
    </source>
</evidence>
<protein>
    <recommendedName>
        <fullName evidence="3">tRNA/rRNA methyltransferase SpoU type domain-containing protein</fullName>
    </recommendedName>
</protein>
<sequence length="210" mass="23649">MVIESYVVVHNIAKRHNVGTLARSATAFGVTELILVGRRDFNAFGSHGSTSHLRFRHFHSLLDARNFLKEKDCDICGVEIADGALPVNEHPFKKSTAFLLGNEGTGLSAKECFSERIREGNKFIVAERPMKQVKYCTETEDSIIEERKSRKEYASNGFFDETRNGDSTSNLLDALFRAHNSLTGSDYSPEGWMDIVKYNEDLGKPRLKLK</sequence>
<dbReference type="InterPro" id="IPR001537">
    <property type="entry name" value="SpoU_MeTrfase"/>
</dbReference>
<dbReference type="GO" id="GO:0006396">
    <property type="term" value="P:RNA processing"/>
    <property type="evidence" value="ECO:0007669"/>
    <property type="project" value="InterPro"/>
</dbReference>
<dbReference type="GO" id="GO:0003723">
    <property type="term" value="F:RNA binding"/>
    <property type="evidence" value="ECO:0007669"/>
    <property type="project" value="InterPro"/>
</dbReference>
<dbReference type="EMBL" id="JAAGAX010000016">
    <property type="protein sequence ID" value="KAF2287772.1"/>
    <property type="molecule type" value="Genomic_DNA"/>
</dbReference>
<name>A0A6A6KFT2_HEVBR</name>
<organism evidence="4 5">
    <name type="scientific">Hevea brasiliensis</name>
    <name type="common">Para rubber tree</name>
    <name type="synonym">Siphonia brasiliensis</name>
    <dbReference type="NCBI Taxonomy" id="3981"/>
    <lineage>
        <taxon>Eukaryota</taxon>
        <taxon>Viridiplantae</taxon>
        <taxon>Streptophyta</taxon>
        <taxon>Embryophyta</taxon>
        <taxon>Tracheophyta</taxon>
        <taxon>Spermatophyta</taxon>
        <taxon>Magnoliopsida</taxon>
        <taxon>eudicotyledons</taxon>
        <taxon>Gunneridae</taxon>
        <taxon>Pentapetalae</taxon>
        <taxon>rosids</taxon>
        <taxon>fabids</taxon>
        <taxon>Malpighiales</taxon>
        <taxon>Euphorbiaceae</taxon>
        <taxon>Crotonoideae</taxon>
        <taxon>Micrandreae</taxon>
        <taxon>Hevea</taxon>
    </lineage>
</organism>
<keyword evidence="1" id="KW-0489">Methyltransferase</keyword>
<evidence type="ECO:0000313" key="4">
    <source>
        <dbReference type="EMBL" id="KAF2287772.1"/>
    </source>
</evidence>
<proteinExistence type="predicted"/>
<evidence type="ECO:0000313" key="5">
    <source>
        <dbReference type="Proteomes" id="UP000467840"/>
    </source>
</evidence>
<keyword evidence="5" id="KW-1185">Reference proteome</keyword>
<evidence type="ECO:0000259" key="3">
    <source>
        <dbReference type="Pfam" id="PF00588"/>
    </source>
</evidence>
<accession>A0A6A6KFT2</accession>
<keyword evidence="2" id="KW-0808">Transferase</keyword>
<feature type="domain" description="tRNA/rRNA methyltransferase SpoU type" evidence="3">
    <location>
        <begin position="6"/>
        <end position="111"/>
    </location>
</feature>
<gene>
    <name evidence="4" type="ORF">GH714_002654</name>
</gene>
<comment type="caution">
    <text evidence="4">The sequence shown here is derived from an EMBL/GenBank/DDBJ whole genome shotgun (WGS) entry which is preliminary data.</text>
</comment>
<dbReference type="SUPFAM" id="SSF75217">
    <property type="entry name" value="alpha/beta knot"/>
    <property type="match status" value="1"/>
</dbReference>
<evidence type="ECO:0000256" key="2">
    <source>
        <dbReference type="ARBA" id="ARBA00022679"/>
    </source>
</evidence>
<dbReference type="GO" id="GO:0008173">
    <property type="term" value="F:RNA methyltransferase activity"/>
    <property type="evidence" value="ECO:0007669"/>
    <property type="project" value="InterPro"/>
</dbReference>
<dbReference type="InterPro" id="IPR029026">
    <property type="entry name" value="tRNA_m1G_MTases_N"/>
</dbReference>
<dbReference type="AlphaFoldDB" id="A0A6A6KFT2"/>
<dbReference type="InterPro" id="IPR051259">
    <property type="entry name" value="rRNA_Methyltransferase"/>
</dbReference>
<dbReference type="PANTHER" id="PTHR43191">
    <property type="entry name" value="RRNA METHYLTRANSFERASE 3"/>
    <property type="match status" value="1"/>
</dbReference>
<dbReference type="InterPro" id="IPR029028">
    <property type="entry name" value="Alpha/beta_knot_MTases"/>
</dbReference>
<dbReference type="Gene3D" id="3.40.1280.10">
    <property type="match status" value="1"/>
</dbReference>
<dbReference type="Proteomes" id="UP000467840">
    <property type="component" value="Chromosome 8"/>
</dbReference>